<dbReference type="PROSITE" id="PS50109">
    <property type="entry name" value="HIS_KIN"/>
    <property type="match status" value="1"/>
</dbReference>
<dbReference type="SUPFAM" id="SSF55874">
    <property type="entry name" value="ATPase domain of HSP90 chaperone/DNA topoisomerase II/histidine kinase"/>
    <property type="match status" value="1"/>
</dbReference>
<dbReference type="EMBL" id="CP058215">
    <property type="protein sequence ID" value="QLC49373.1"/>
    <property type="molecule type" value="Genomic_DNA"/>
</dbReference>
<feature type="transmembrane region" description="Helical" evidence="2">
    <location>
        <begin position="88"/>
        <end position="106"/>
    </location>
</feature>
<dbReference type="AlphaFoldDB" id="A0A7D5E5V2"/>
<keyword evidence="2" id="KW-0812">Transmembrane</keyword>
<keyword evidence="2" id="KW-1133">Transmembrane helix</keyword>
<dbReference type="GeneID" id="55820687"/>
<dbReference type="Pfam" id="PF17159">
    <property type="entry name" value="MASE3"/>
    <property type="match status" value="1"/>
</dbReference>
<dbReference type="OrthoDB" id="230688at2157"/>
<gene>
    <name evidence="4" type="ORF">HWN40_03390</name>
</gene>
<feature type="transmembrane region" description="Helical" evidence="2">
    <location>
        <begin position="148"/>
        <end position="169"/>
    </location>
</feature>
<keyword evidence="5" id="KW-1185">Reference proteome</keyword>
<keyword evidence="1" id="KW-0597">Phosphoprotein</keyword>
<feature type="transmembrane region" description="Helical" evidence="2">
    <location>
        <begin position="118"/>
        <end position="136"/>
    </location>
</feature>
<reference evidence="4 5" key="1">
    <citation type="submission" date="2020-06" db="EMBL/GenBank/DDBJ databases">
        <title>Methanolobus halotolerans sp. nov., isolated from a saline lake Tus in Siberia.</title>
        <authorList>
            <person name="Shen Y."/>
            <person name="Chen S.-C."/>
            <person name="Lai M.-C."/>
            <person name="Huang H.-H."/>
            <person name="Chiu H.-H."/>
            <person name="Tang S.-L."/>
            <person name="Rogozin D.Y."/>
            <person name="Degermendzhy A.G."/>
        </authorList>
    </citation>
    <scope>NUCLEOTIDE SEQUENCE [LARGE SCALE GENOMIC DNA]</scope>
    <source>
        <strain evidence="4 5">DSM 21339</strain>
    </source>
</reference>
<dbReference type="SMART" id="SM00387">
    <property type="entry name" value="HATPase_c"/>
    <property type="match status" value="1"/>
</dbReference>
<name>A0A7D5E5V2_9EURY</name>
<dbReference type="InterPro" id="IPR033425">
    <property type="entry name" value="MASE3"/>
</dbReference>
<feature type="transmembrane region" description="Helical" evidence="2">
    <location>
        <begin position="49"/>
        <end position="68"/>
    </location>
</feature>
<sequence>MLIILSGLYLISTRNYLLFHSLAEIFSILVASSVFVIVWNSRSFMKNNYLLLVGISYLFIAIIDLLHTLGYSGMGVFPGYGANFATQLWILARYIQSISLLIAPFFLDRYLNAQKTLIIYFIISSLLLSSIFMGMFPDCYIEGSGLTTFKITSEYLISLILLGALLMLLRNKDRFDSYVLKLLSISIILTILAELAFTFYIGVYDFSNLVGHFLKLLSFYLMYKAVIVTGLAKPYDLLYRDLKLNEDKLRKEKQVQENLSETLELLNKILRHDILNDLNVIYMALDNLSYRVDAEEINMSKGAVNRSLKLINEMRDLENSEYSIKPGSLELKEMIWEISKDFPVEIHVAGECRVIADRTLNSVIANIIRNAILHGKAEKIDVTLEQSSEMCEVRIADNGQGIPDEAKAHIFEKGYKYGQTGHTGVGLYIASKIVERYGEITVEDNYPKGTVFILKLKSPNH</sequence>
<dbReference type="PRINTS" id="PR00344">
    <property type="entry name" value="BCTRLSENSOR"/>
</dbReference>
<accession>A0A7D5E5V2</accession>
<dbReference type="KEGG" id="mzi:HWN40_03390"/>
<protein>
    <recommendedName>
        <fullName evidence="3">Histidine kinase domain-containing protein</fullName>
    </recommendedName>
</protein>
<evidence type="ECO:0000313" key="4">
    <source>
        <dbReference type="EMBL" id="QLC49373.1"/>
    </source>
</evidence>
<keyword evidence="2" id="KW-0472">Membrane</keyword>
<evidence type="ECO:0000256" key="2">
    <source>
        <dbReference type="SAM" id="Phobius"/>
    </source>
</evidence>
<dbReference type="PANTHER" id="PTHR43547:SF2">
    <property type="entry name" value="HYBRID SIGNAL TRANSDUCTION HISTIDINE KINASE C"/>
    <property type="match status" value="1"/>
</dbReference>
<dbReference type="CDD" id="cd00075">
    <property type="entry name" value="HATPase"/>
    <property type="match status" value="1"/>
</dbReference>
<dbReference type="Proteomes" id="UP000509594">
    <property type="component" value="Chromosome"/>
</dbReference>
<feature type="transmembrane region" description="Helical" evidence="2">
    <location>
        <begin position="16"/>
        <end position="37"/>
    </location>
</feature>
<evidence type="ECO:0000313" key="5">
    <source>
        <dbReference type="Proteomes" id="UP000509594"/>
    </source>
</evidence>
<dbReference type="InterPro" id="IPR004358">
    <property type="entry name" value="Sig_transdc_His_kin-like_C"/>
</dbReference>
<dbReference type="InterPro" id="IPR003594">
    <property type="entry name" value="HATPase_dom"/>
</dbReference>
<feature type="transmembrane region" description="Helical" evidence="2">
    <location>
        <begin position="178"/>
        <end position="201"/>
    </location>
</feature>
<feature type="domain" description="Histidine kinase" evidence="3">
    <location>
        <begin position="269"/>
        <end position="460"/>
    </location>
</feature>
<dbReference type="Pfam" id="PF02518">
    <property type="entry name" value="HATPase_c"/>
    <property type="match status" value="1"/>
</dbReference>
<evidence type="ECO:0000256" key="1">
    <source>
        <dbReference type="ARBA" id="ARBA00022553"/>
    </source>
</evidence>
<evidence type="ECO:0000259" key="3">
    <source>
        <dbReference type="PROSITE" id="PS50109"/>
    </source>
</evidence>
<dbReference type="RefSeq" id="WP_176964436.1">
    <property type="nucleotide sequence ID" value="NZ_CP058215.1"/>
</dbReference>
<dbReference type="InterPro" id="IPR036890">
    <property type="entry name" value="HATPase_C_sf"/>
</dbReference>
<dbReference type="PANTHER" id="PTHR43547">
    <property type="entry name" value="TWO-COMPONENT HISTIDINE KINASE"/>
    <property type="match status" value="1"/>
</dbReference>
<dbReference type="InterPro" id="IPR005467">
    <property type="entry name" value="His_kinase_dom"/>
</dbReference>
<proteinExistence type="predicted"/>
<feature type="transmembrane region" description="Helical" evidence="2">
    <location>
        <begin position="213"/>
        <end position="232"/>
    </location>
</feature>
<dbReference type="Gene3D" id="3.30.565.10">
    <property type="entry name" value="Histidine kinase-like ATPase, C-terminal domain"/>
    <property type="match status" value="1"/>
</dbReference>
<dbReference type="GO" id="GO:0000155">
    <property type="term" value="F:phosphorelay sensor kinase activity"/>
    <property type="evidence" value="ECO:0007669"/>
    <property type="project" value="TreeGrafter"/>
</dbReference>
<organism evidence="4 5">
    <name type="scientific">Methanolobus zinderi</name>
    <dbReference type="NCBI Taxonomy" id="536044"/>
    <lineage>
        <taxon>Archaea</taxon>
        <taxon>Methanobacteriati</taxon>
        <taxon>Methanobacteriota</taxon>
        <taxon>Stenosarchaea group</taxon>
        <taxon>Methanomicrobia</taxon>
        <taxon>Methanosarcinales</taxon>
        <taxon>Methanosarcinaceae</taxon>
        <taxon>Methanolobus</taxon>
    </lineage>
</organism>